<protein>
    <recommendedName>
        <fullName evidence="12">dihydrouracil dehydrogenase (NAD(+))</fullName>
        <ecNumber evidence="12">1.3.1.1</ecNumber>
    </recommendedName>
    <alternativeName>
        <fullName evidence="7">Dihydrothymine dehydrogenase</fullName>
    </alternativeName>
    <alternativeName>
        <fullName evidence="6">Dihydrouracil dehydrogenase</fullName>
    </alternativeName>
</protein>
<feature type="domain" description="4Fe-4S ferredoxin-type" evidence="14">
    <location>
        <begin position="397"/>
        <end position="427"/>
    </location>
</feature>
<evidence type="ECO:0000256" key="8">
    <source>
        <dbReference type="ARBA" id="ARBA00047685"/>
    </source>
</evidence>
<dbReference type="InterPro" id="IPR017900">
    <property type="entry name" value="4Fe4S_Fe_S_CS"/>
</dbReference>
<dbReference type="RefSeq" id="WP_050434482.1">
    <property type="nucleotide sequence ID" value="NZ_CP012159.1"/>
</dbReference>
<dbReference type="GO" id="GO:0046872">
    <property type="term" value="F:metal ion binding"/>
    <property type="evidence" value="ECO:0007669"/>
    <property type="project" value="UniProtKB-KW"/>
</dbReference>
<reference evidence="15 16" key="1">
    <citation type="submission" date="2015-07" db="EMBL/GenBank/DDBJ databases">
        <title>Genome analysis of myxobacterium Chondromyces crocatus Cm c5 reveals a high potential for natural compound synthesis and the genetic basis for the loss of fruiting body formation.</title>
        <authorList>
            <person name="Zaburannyi N."/>
            <person name="Bunk B."/>
            <person name="Maier J."/>
            <person name="Overmann J."/>
            <person name="Mueller R."/>
        </authorList>
    </citation>
    <scope>NUCLEOTIDE SEQUENCE [LARGE SCALE GENOMIC DNA]</scope>
    <source>
        <strain evidence="15 16">Cm c5</strain>
    </source>
</reference>
<evidence type="ECO:0000256" key="3">
    <source>
        <dbReference type="ARBA" id="ARBA00023002"/>
    </source>
</evidence>
<dbReference type="InterPro" id="IPR013785">
    <property type="entry name" value="Aldolase_TIM"/>
</dbReference>
<evidence type="ECO:0000256" key="5">
    <source>
        <dbReference type="ARBA" id="ARBA00023014"/>
    </source>
</evidence>
<dbReference type="GO" id="GO:0051536">
    <property type="term" value="F:iron-sulfur cluster binding"/>
    <property type="evidence" value="ECO:0007669"/>
    <property type="project" value="UniProtKB-KW"/>
</dbReference>
<proteinExistence type="inferred from homology"/>
<dbReference type="FunFam" id="3.20.20.70:FF:000027">
    <property type="entry name" value="Dihydropyrimidine dehydrogenase [NADP(+)]"/>
    <property type="match status" value="1"/>
</dbReference>
<dbReference type="SUPFAM" id="SSF54862">
    <property type="entry name" value="4Fe-4S ferredoxins"/>
    <property type="match status" value="1"/>
</dbReference>
<dbReference type="OrthoDB" id="9802377at2"/>
<dbReference type="KEGG" id="ccro:CMC5_071560"/>
<dbReference type="InterPro" id="IPR005720">
    <property type="entry name" value="Dihydroorotate_DH_cat"/>
</dbReference>
<evidence type="ECO:0000313" key="15">
    <source>
        <dbReference type="EMBL" id="AKT42928.1"/>
    </source>
</evidence>
<dbReference type="GO" id="GO:0050661">
    <property type="term" value="F:NADP binding"/>
    <property type="evidence" value="ECO:0007669"/>
    <property type="project" value="TreeGrafter"/>
</dbReference>
<evidence type="ECO:0000256" key="9">
    <source>
        <dbReference type="ARBA" id="ARBA00048792"/>
    </source>
</evidence>
<dbReference type="Pfam" id="PF12838">
    <property type="entry name" value="Fer4_7"/>
    <property type="match status" value="1"/>
</dbReference>
<dbReference type="Proteomes" id="UP000067626">
    <property type="component" value="Chromosome"/>
</dbReference>
<comment type="subunit">
    <text evidence="11">Heterotetramer of 2 PreA and 2 PreT subunits.</text>
</comment>
<dbReference type="EC" id="1.3.1.1" evidence="12"/>
<comment type="function">
    <text evidence="10">Involved in pyrimidine base degradation. Catalyzes physiologically the reduction of uracil to 5,6-dihydrouracil (DHU) by using NADH as a specific cosubstrate. It also catalyzes the reverse reaction and the reduction of thymine to 5,6-dihydrothymine (DHT).</text>
</comment>
<keyword evidence="2" id="KW-0479">Metal-binding</keyword>
<evidence type="ECO:0000256" key="6">
    <source>
        <dbReference type="ARBA" id="ARBA00030119"/>
    </source>
</evidence>
<dbReference type="PROSITE" id="PS51379">
    <property type="entry name" value="4FE4S_FER_2"/>
    <property type="match status" value="2"/>
</dbReference>
<keyword evidence="5" id="KW-0411">Iron-sulfur</keyword>
<evidence type="ECO:0000256" key="7">
    <source>
        <dbReference type="ARBA" id="ARBA00032722"/>
    </source>
</evidence>
<dbReference type="GO" id="GO:0006210">
    <property type="term" value="P:thymine catabolic process"/>
    <property type="evidence" value="ECO:0007669"/>
    <property type="project" value="TreeGrafter"/>
</dbReference>
<keyword evidence="4" id="KW-0408">Iron</keyword>
<organism evidence="15 16">
    <name type="scientific">Chondromyces crocatus</name>
    <dbReference type="NCBI Taxonomy" id="52"/>
    <lineage>
        <taxon>Bacteria</taxon>
        <taxon>Pseudomonadati</taxon>
        <taxon>Myxococcota</taxon>
        <taxon>Polyangia</taxon>
        <taxon>Polyangiales</taxon>
        <taxon>Polyangiaceae</taxon>
        <taxon>Chondromyces</taxon>
    </lineage>
</organism>
<dbReference type="GO" id="GO:0006212">
    <property type="term" value="P:uracil catabolic process"/>
    <property type="evidence" value="ECO:0007669"/>
    <property type="project" value="TreeGrafter"/>
</dbReference>
<name>A0A0K1EQM6_CHOCO</name>
<dbReference type="PANTHER" id="PTHR43073:SF2">
    <property type="entry name" value="DIHYDROPYRIMIDINE DEHYDROGENASE [NADP(+)]"/>
    <property type="match status" value="1"/>
</dbReference>
<dbReference type="PANTHER" id="PTHR43073">
    <property type="entry name" value="DIHYDROPYRIMIDINE DEHYDROGENASE [NADP(+)]"/>
    <property type="match status" value="1"/>
</dbReference>
<dbReference type="Pfam" id="PF01180">
    <property type="entry name" value="DHO_dh"/>
    <property type="match status" value="1"/>
</dbReference>
<evidence type="ECO:0000256" key="1">
    <source>
        <dbReference type="ARBA" id="ARBA00010804"/>
    </source>
</evidence>
<dbReference type="GO" id="GO:0002058">
    <property type="term" value="F:uracil binding"/>
    <property type="evidence" value="ECO:0007669"/>
    <property type="project" value="TreeGrafter"/>
</dbReference>
<evidence type="ECO:0000256" key="2">
    <source>
        <dbReference type="ARBA" id="ARBA00022723"/>
    </source>
</evidence>
<evidence type="ECO:0000256" key="13">
    <source>
        <dbReference type="SAM" id="MobiDB-lite"/>
    </source>
</evidence>
<dbReference type="AlphaFoldDB" id="A0A0K1EQM6"/>
<evidence type="ECO:0000256" key="10">
    <source>
        <dbReference type="ARBA" id="ARBA00049578"/>
    </source>
</evidence>
<dbReference type="PROSITE" id="PS00198">
    <property type="entry name" value="4FE4S_FER_1"/>
    <property type="match status" value="1"/>
</dbReference>
<evidence type="ECO:0000256" key="4">
    <source>
        <dbReference type="ARBA" id="ARBA00023004"/>
    </source>
</evidence>
<dbReference type="PATRIC" id="fig|52.7.peg.7855"/>
<comment type="similarity">
    <text evidence="1">Belongs to the dihydropyrimidine dehydrogenase family.</text>
</comment>
<comment type="catalytic activity">
    <reaction evidence="9">
        <text>5,6-dihydrouracil + NAD(+) = uracil + NADH + H(+)</text>
        <dbReference type="Rhea" id="RHEA:20189"/>
        <dbReference type="ChEBI" id="CHEBI:15378"/>
        <dbReference type="ChEBI" id="CHEBI:15901"/>
        <dbReference type="ChEBI" id="CHEBI:17568"/>
        <dbReference type="ChEBI" id="CHEBI:57540"/>
        <dbReference type="ChEBI" id="CHEBI:57945"/>
        <dbReference type="EC" id="1.3.1.1"/>
    </reaction>
</comment>
<evidence type="ECO:0000256" key="12">
    <source>
        <dbReference type="ARBA" id="ARBA00049728"/>
    </source>
</evidence>
<dbReference type="EMBL" id="CP012159">
    <property type="protein sequence ID" value="AKT42928.1"/>
    <property type="molecule type" value="Genomic_DNA"/>
</dbReference>
<evidence type="ECO:0000259" key="14">
    <source>
        <dbReference type="PROSITE" id="PS51379"/>
    </source>
</evidence>
<sequence length="467" mass="50455">MADLSINFAGIKSPNPFWLASAPPANTGDQVMRAFDVGWGGAVWKTLGNPIVNVSSRFWANDYGGMRMMGLNNIELITDRPLEVNLREMREVKRRYPKHTVIASLMVDTKEEWREIIQKVEDVGVDGLELNFGCPHGMCERGMGSAVGAEPKVLQEIAGWAVEFAKTPVIIKLTPNVGDIVEPGEAVARSGAHAISLINTVKSIMAVDLDRMVPLPRVGNASTNGGYCGPAVKPIALHMLGELTRNPLVNRLPISGIGGISNWRDAAEFIALGATSVQVCTAVMHYGYRIVEDMLEGLSDFLDEKGMKSVEELRGRAVQSYAHWGDLDLRYQVLADIDPAKCIGCQLCYAACMDGAHQCIHLPGRTEEESRKAGHTHIPSHIPDRLALGKGAPAGARVPFVDEVECIGCNLCTLVCPVSGCITMKEVPTDKPAETWNDRVKRGDDVVPGGLDATAAARASRAVRDPA</sequence>
<evidence type="ECO:0000313" key="16">
    <source>
        <dbReference type="Proteomes" id="UP000067626"/>
    </source>
</evidence>
<accession>A0A0K1EQM6</accession>
<evidence type="ECO:0000256" key="11">
    <source>
        <dbReference type="ARBA" id="ARBA00049714"/>
    </source>
</evidence>
<dbReference type="SUPFAM" id="SSF51395">
    <property type="entry name" value="FMN-linked oxidoreductases"/>
    <property type="match status" value="1"/>
</dbReference>
<feature type="region of interest" description="Disordered" evidence="13">
    <location>
        <begin position="440"/>
        <end position="467"/>
    </location>
</feature>
<dbReference type="Gene3D" id="3.30.70.20">
    <property type="match status" value="1"/>
</dbReference>
<dbReference type="GO" id="GO:0005737">
    <property type="term" value="C:cytoplasm"/>
    <property type="evidence" value="ECO:0007669"/>
    <property type="project" value="InterPro"/>
</dbReference>
<dbReference type="InterPro" id="IPR017896">
    <property type="entry name" value="4Fe4S_Fe-S-bd"/>
</dbReference>
<dbReference type="Gene3D" id="3.20.20.70">
    <property type="entry name" value="Aldolase class I"/>
    <property type="match status" value="1"/>
</dbReference>
<dbReference type="STRING" id="52.CMC5_071560"/>
<gene>
    <name evidence="15" type="ORF">CMC5_071560</name>
</gene>
<feature type="domain" description="4Fe-4S ferredoxin-type" evidence="14">
    <location>
        <begin position="333"/>
        <end position="362"/>
    </location>
</feature>
<keyword evidence="16" id="KW-1185">Reference proteome</keyword>
<dbReference type="CDD" id="cd02940">
    <property type="entry name" value="DHPD_FMN"/>
    <property type="match status" value="1"/>
</dbReference>
<dbReference type="NCBIfam" id="NF006183">
    <property type="entry name" value="PRK08318.1"/>
    <property type="match status" value="1"/>
</dbReference>
<keyword evidence="3" id="KW-0560">Oxidoreductase</keyword>
<dbReference type="GO" id="GO:0004159">
    <property type="term" value="F:dihydropyrimidine dehydrogenase (NAD+) activity"/>
    <property type="evidence" value="ECO:0007669"/>
    <property type="project" value="UniProtKB-EC"/>
</dbReference>
<comment type="catalytic activity">
    <reaction evidence="8">
        <text>5,6-dihydrothymine + NAD(+) = thymine + NADH + H(+)</text>
        <dbReference type="Rhea" id="RHEA:28791"/>
        <dbReference type="ChEBI" id="CHEBI:15378"/>
        <dbReference type="ChEBI" id="CHEBI:17821"/>
        <dbReference type="ChEBI" id="CHEBI:27468"/>
        <dbReference type="ChEBI" id="CHEBI:57540"/>
        <dbReference type="ChEBI" id="CHEBI:57945"/>
        <dbReference type="EC" id="1.3.1.1"/>
    </reaction>
</comment>